<evidence type="ECO:0000313" key="3">
    <source>
        <dbReference type="EMBL" id="KOB65997.1"/>
    </source>
</evidence>
<dbReference type="PANTHER" id="PTHR13102">
    <property type="entry name" value="NUCLEOLAR PROTEIN 9"/>
    <property type="match status" value="1"/>
</dbReference>
<dbReference type="EMBL" id="JTDY01006457">
    <property type="protein sequence ID" value="KOB65997.1"/>
    <property type="molecule type" value="Genomic_DNA"/>
</dbReference>
<dbReference type="InterPro" id="IPR016024">
    <property type="entry name" value="ARM-type_fold"/>
</dbReference>
<evidence type="ECO:0000313" key="4">
    <source>
        <dbReference type="Proteomes" id="UP000037510"/>
    </source>
</evidence>
<dbReference type="STRING" id="104452.A0A0L7KRR8"/>
<feature type="compositionally biased region" description="Basic and acidic residues" evidence="2">
    <location>
        <begin position="7"/>
        <end position="16"/>
    </location>
</feature>
<dbReference type="Pfam" id="PF22493">
    <property type="entry name" value="PUF_NOP9"/>
    <property type="match status" value="2"/>
</dbReference>
<keyword evidence="1" id="KW-0677">Repeat</keyword>
<dbReference type="SMART" id="SM00025">
    <property type="entry name" value="Pumilio"/>
    <property type="match status" value="4"/>
</dbReference>
<dbReference type="AlphaFoldDB" id="A0A0L7KRR8"/>
<dbReference type="InterPro" id="IPR001313">
    <property type="entry name" value="Pumilio_RNA-bd_rpt"/>
</dbReference>
<dbReference type="InterPro" id="IPR040000">
    <property type="entry name" value="NOP9"/>
</dbReference>
<sequence length="681" mass="76551">MGEDYAENNHDSSDPKRKWRKKRKNFLSNAKKYAKKGQMGRGTKMSEELYQYFVGILDAIKKGIEDEEERLTNVLDRTRGDEVNIVSNQLGSRVIELLLPYASAEDLERFTEAIDPHLRKMASDNFTSHVIETLLRVSCDRATEHLQESTEEEVPKKKIKLESKKYSDEHIKKCYDYTIKMCKYVLNNLEDFVWDSYANHILRSALKCLSGIPPHTTKMNYRVVPEEFKELAKEFADRISAWPQFKDLPYKNITSALLQVLLYAVKNVDKHVTKSFAPEGWVSTGADEKKDKVDLDAMEEDSKQDIYARCFINRLARLATVPMLNFTVQRLFDNCTVKEELPAVLASGNSGVLVAVAKASLRLNAKQAHFLTCSEPDKQKYFSVACLRLTPLDQLDTSTLGTEYFIHVHGSLEGDQLLVMLCDAKGSHVADALCAGQHVGVKARDKLIWRMKVSDAVNSLLELEGDQLLVMLCDAKGSHVADALCAGQHVGVKAPDKLIWRMKVSDAVNSLLELEGDQLLVMLCDAKGSHVADALCAGQHVGVKARDKLIWRMKVSDAVNSLLELKADQLLVMLCDAKGSHVADALCAGKHVGVKARDKLIWRMKMALSQYGSRAFEKIFNSASPEQRVKIMSELADKSSLLNGTQYGKLIANKLDVAGFKVSQKKWEETWKSNQNRTEVK</sequence>
<dbReference type="GO" id="GO:0005730">
    <property type="term" value="C:nucleolus"/>
    <property type="evidence" value="ECO:0007669"/>
    <property type="project" value="TreeGrafter"/>
</dbReference>
<keyword evidence="4" id="KW-1185">Reference proteome</keyword>
<dbReference type="GO" id="GO:0030688">
    <property type="term" value="C:preribosome, small subunit precursor"/>
    <property type="evidence" value="ECO:0007669"/>
    <property type="project" value="TreeGrafter"/>
</dbReference>
<feature type="region of interest" description="Disordered" evidence="2">
    <location>
        <begin position="1"/>
        <end position="25"/>
    </location>
</feature>
<evidence type="ECO:0000256" key="2">
    <source>
        <dbReference type="SAM" id="MobiDB-lite"/>
    </source>
</evidence>
<dbReference type="GO" id="GO:0000480">
    <property type="term" value="P:endonucleolytic cleavage in 5'-ETS of tricistronic rRNA transcript (SSU-rRNA, 5.8S rRNA, LSU-rRNA)"/>
    <property type="evidence" value="ECO:0007669"/>
    <property type="project" value="TreeGrafter"/>
</dbReference>
<evidence type="ECO:0000256" key="1">
    <source>
        <dbReference type="ARBA" id="ARBA00022737"/>
    </source>
</evidence>
<dbReference type="GO" id="GO:0000056">
    <property type="term" value="P:ribosomal small subunit export from nucleus"/>
    <property type="evidence" value="ECO:0007669"/>
    <property type="project" value="TreeGrafter"/>
</dbReference>
<dbReference type="GO" id="GO:0003723">
    <property type="term" value="F:RNA binding"/>
    <property type="evidence" value="ECO:0007669"/>
    <property type="project" value="InterPro"/>
</dbReference>
<dbReference type="GO" id="GO:0030686">
    <property type="term" value="C:90S preribosome"/>
    <property type="evidence" value="ECO:0007669"/>
    <property type="project" value="TreeGrafter"/>
</dbReference>
<accession>A0A0L7KRR8</accession>
<protein>
    <submittedName>
        <fullName evidence="3">Nucleolar protein 9</fullName>
    </submittedName>
</protein>
<organism evidence="3 4">
    <name type="scientific">Operophtera brumata</name>
    <name type="common">Winter moth</name>
    <name type="synonym">Phalaena brumata</name>
    <dbReference type="NCBI Taxonomy" id="104452"/>
    <lineage>
        <taxon>Eukaryota</taxon>
        <taxon>Metazoa</taxon>
        <taxon>Ecdysozoa</taxon>
        <taxon>Arthropoda</taxon>
        <taxon>Hexapoda</taxon>
        <taxon>Insecta</taxon>
        <taxon>Pterygota</taxon>
        <taxon>Neoptera</taxon>
        <taxon>Endopterygota</taxon>
        <taxon>Lepidoptera</taxon>
        <taxon>Glossata</taxon>
        <taxon>Ditrysia</taxon>
        <taxon>Geometroidea</taxon>
        <taxon>Geometridae</taxon>
        <taxon>Larentiinae</taxon>
        <taxon>Operophtera</taxon>
    </lineage>
</organism>
<gene>
    <name evidence="3" type="ORF">OBRU01_21938</name>
</gene>
<dbReference type="PANTHER" id="PTHR13102:SF0">
    <property type="entry name" value="NUCLEOLAR PROTEIN 9"/>
    <property type="match status" value="1"/>
</dbReference>
<dbReference type="Gene3D" id="1.25.10.10">
    <property type="entry name" value="Leucine-rich Repeat Variant"/>
    <property type="match status" value="2"/>
</dbReference>
<dbReference type="GO" id="GO:0000472">
    <property type="term" value="P:endonucleolytic cleavage to generate mature 5'-end of SSU-rRNA from (SSU-rRNA, 5.8S rRNA, LSU-rRNA)"/>
    <property type="evidence" value="ECO:0007669"/>
    <property type="project" value="TreeGrafter"/>
</dbReference>
<dbReference type="GO" id="GO:0000447">
    <property type="term" value="P:endonucleolytic cleavage in ITS1 to separate SSU-rRNA from 5.8S rRNA and LSU-rRNA from tricistronic rRNA transcript (SSU-rRNA, 5.8S rRNA, LSU-rRNA)"/>
    <property type="evidence" value="ECO:0007669"/>
    <property type="project" value="TreeGrafter"/>
</dbReference>
<dbReference type="InterPro" id="IPR011989">
    <property type="entry name" value="ARM-like"/>
</dbReference>
<comment type="caution">
    <text evidence="3">The sequence shown here is derived from an EMBL/GenBank/DDBJ whole genome shotgun (WGS) entry which is preliminary data.</text>
</comment>
<dbReference type="SUPFAM" id="SSF48371">
    <property type="entry name" value="ARM repeat"/>
    <property type="match status" value="1"/>
</dbReference>
<name>A0A0L7KRR8_OPEBR</name>
<reference evidence="3 4" key="1">
    <citation type="journal article" date="2015" name="Genome Biol. Evol.">
        <title>The genome of winter moth (Operophtera brumata) provides a genomic perspective on sexual dimorphism and phenology.</title>
        <authorList>
            <person name="Derks M.F."/>
            <person name="Smit S."/>
            <person name="Salis L."/>
            <person name="Schijlen E."/>
            <person name="Bossers A."/>
            <person name="Mateman C."/>
            <person name="Pijl A.S."/>
            <person name="de Ridder D."/>
            <person name="Groenen M.A."/>
            <person name="Visser M.E."/>
            <person name="Megens H.J."/>
        </authorList>
    </citation>
    <scope>NUCLEOTIDE SEQUENCE [LARGE SCALE GENOMIC DNA]</scope>
    <source>
        <strain evidence="3">WM2013NL</strain>
        <tissue evidence="3">Head and thorax</tissue>
    </source>
</reference>
<dbReference type="Proteomes" id="UP000037510">
    <property type="component" value="Unassembled WGS sequence"/>
</dbReference>
<proteinExistence type="predicted"/>